<name>A0A9J6DGW7_RHIMP</name>
<evidence type="ECO:0000313" key="3">
    <source>
        <dbReference type="Proteomes" id="UP000821866"/>
    </source>
</evidence>
<keyword evidence="3" id="KW-1185">Reference proteome</keyword>
<comment type="caution">
    <text evidence="2">The sequence shown here is derived from an EMBL/GenBank/DDBJ whole genome shotgun (WGS) entry which is preliminary data.</text>
</comment>
<evidence type="ECO:0000256" key="1">
    <source>
        <dbReference type="SAM" id="MobiDB-lite"/>
    </source>
</evidence>
<feature type="region of interest" description="Disordered" evidence="1">
    <location>
        <begin position="1"/>
        <end position="24"/>
    </location>
</feature>
<accession>A0A9J6DGW7</accession>
<sequence length="171" mass="18670">MARHAGGAPTQRGPMERTSAVAEEKIDMLDVDRLTVGPKHKNLSDKDNDKEDPIKVIGSCCKKILADVEKATKEIEWTDWREGEGPGGERTEAPDPTIVDSCLAHFVLAKQIGSISTEAYGECKVVRLGSCRVHGARLLTLMSRVRSGRGRSRLDGGEVLDTRVLCDESAR</sequence>
<reference evidence="2" key="1">
    <citation type="journal article" date="2020" name="Cell">
        <title>Large-Scale Comparative Analyses of Tick Genomes Elucidate Their Genetic Diversity and Vector Capacities.</title>
        <authorList>
            <consortium name="Tick Genome and Microbiome Consortium (TIGMIC)"/>
            <person name="Jia N."/>
            <person name="Wang J."/>
            <person name="Shi W."/>
            <person name="Du L."/>
            <person name="Sun Y."/>
            <person name="Zhan W."/>
            <person name="Jiang J.F."/>
            <person name="Wang Q."/>
            <person name="Zhang B."/>
            <person name="Ji P."/>
            <person name="Bell-Sakyi L."/>
            <person name="Cui X.M."/>
            <person name="Yuan T.T."/>
            <person name="Jiang B.G."/>
            <person name="Yang W.F."/>
            <person name="Lam T.T."/>
            <person name="Chang Q.C."/>
            <person name="Ding S.J."/>
            <person name="Wang X.J."/>
            <person name="Zhu J.G."/>
            <person name="Ruan X.D."/>
            <person name="Zhao L."/>
            <person name="Wei J.T."/>
            <person name="Ye R.Z."/>
            <person name="Que T.C."/>
            <person name="Du C.H."/>
            <person name="Zhou Y.H."/>
            <person name="Cheng J.X."/>
            <person name="Dai P.F."/>
            <person name="Guo W.B."/>
            <person name="Han X.H."/>
            <person name="Huang E.J."/>
            <person name="Li L.F."/>
            <person name="Wei W."/>
            <person name="Gao Y.C."/>
            <person name="Liu J.Z."/>
            <person name="Shao H.Z."/>
            <person name="Wang X."/>
            <person name="Wang C.C."/>
            <person name="Yang T.C."/>
            <person name="Huo Q.B."/>
            <person name="Li W."/>
            <person name="Chen H.Y."/>
            <person name="Chen S.E."/>
            <person name="Zhou L.G."/>
            <person name="Ni X.B."/>
            <person name="Tian J.H."/>
            <person name="Sheng Y."/>
            <person name="Liu T."/>
            <person name="Pan Y.S."/>
            <person name="Xia L.Y."/>
            <person name="Li J."/>
            <person name="Zhao F."/>
            <person name="Cao W.C."/>
        </authorList>
    </citation>
    <scope>NUCLEOTIDE SEQUENCE</scope>
    <source>
        <strain evidence="2">Rmic-2018</strain>
    </source>
</reference>
<dbReference type="EMBL" id="JABSTU010000009">
    <property type="protein sequence ID" value="KAH8021150.1"/>
    <property type="molecule type" value="Genomic_DNA"/>
</dbReference>
<evidence type="ECO:0000313" key="2">
    <source>
        <dbReference type="EMBL" id="KAH8021150.1"/>
    </source>
</evidence>
<gene>
    <name evidence="2" type="ORF">HPB51_012545</name>
</gene>
<proteinExistence type="predicted"/>
<dbReference type="AlphaFoldDB" id="A0A9J6DGW7"/>
<protein>
    <submittedName>
        <fullName evidence="2">Uncharacterized protein</fullName>
    </submittedName>
</protein>
<reference evidence="2" key="2">
    <citation type="submission" date="2021-09" db="EMBL/GenBank/DDBJ databases">
        <authorList>
            <person name="Jia N."/>
            <person name="Wang J."/>
            <person name="Shi W."/>
            <person name="Du L."/>
            <person name="Sun Y."/>
            <person name="Zhan W."/>
            <person name="Jiang J."/>
            <person name="Wang Q."/>
            <person name="Zhang B."/>
            <person name="Ji P."/>
            <person name="Sakyi L.B."/>
            <person name="Cui X."/>
            <person name="Yuan T."/>
            <person name="Jiang B."/>
            <person name="Yang W."/>
            <person name="Lam T.T.-Y."/>
            <person name="Chang Q."/>
            <person name="Ding S."/>
            <person name="Wang X."/>
            <person name="Zhu J."/>
            <person name="Ruan X."/>
            <person name="Zhao L."/>
            <person name="Wei J."/>
            <person name="Que T."/>
            <person name="Du C."/>
            <person name="Cheng J."/>
            <person name="Dai P."/>
            <person name="Han X."/>
            <person name="Huang E."/>
            <person name="Gao Y."/>
            <person name="Liu J."/>
            <person name="Shao H."/>
            <person name="Ye R."/>
            <person name="Li L."/>
            <person name="Wei W."/>
            <person name="Wang X."/>
            <person name="Wang C."/>
            <person name="Huo Q."/>
            <person name="Li W."/>
            <person name="Guo W."/>
            <person name="Chen H."/>
            <person name="Chen S."/>
            <person name="Zhou L."/>
            <person name="Zhou L."/>
            <person name="Ni X."/>
            <person name="Tian J."/>
            <person name="Zhou Y."/>
            <person name="Sheng Y."/>
            <person name="Liu T."/>
            <person name="Pan Y."/>
            <person name="Xia L."/>
            <person name="Li J."/>
            <person name="Zhao F."/>
            <person name="Cao W."/>
        </authorList>
    </citation>
    <scope>NUCLEOTIDE SEQUENCE</scope>
    <source>
        <strain evidence="2">Rmic-2018</strain>
        <tissue evidence="2">Larvae</tissue>
    </source>
</reference>
<organism evidence="2 3">
    <name type="scientific">Rhipicephalus microplus</name>
    <name type="common">Cattle tick</name>
    <name type="synonym">Boophilus microplus</name>
    <dbReference type="NCBI Taxonomy" id="6941"/>
    <lineage>
        <taxon>Eukaryota</taxon>
        <taxon>Metazoa</taxon>
        <taxon>Ecdysozoa</taxon>
        <taxon>Arthropoda</taxon>
        <taxon>Chelicerata</taxon>
        <taxon>Arachnida</taxon>
        <taxon>Acari</taxon>
        <taxon>Parasitiformes</taxon>
        <taxon>Ixodida</taxon>
        <taxon>Ixodoidea</taxon>
        <taxon>Ixodidae</taxon>
        <taxon>Rhipicephalinae</taxon>
        <taxon>Rhipicephalus</taxon>
        <taxon>Boophilus</taxon>
    </lineage>
</organism>
<dbReference type="Proteomes" id="UP000821866">
    <property type="component" value="Chromosome 7"/>
</dbReference>